<proteinExistence type="predicted"/>
<evidence type="ECO:0000313" key="2">
    <source>
        <dbReference type="EMBL" id="WDH82532.1"/>
    </source>
</evidence>
<dbReference type="EMBL" id="CP118101">
    <property type="protein sequence ID" value="WDH82532.1"/>
    <property type="molecule type" value="Genomic_DNA"/>
</dbReference>
<dbReference type="Proteomes" id="UP001221519">
    <property type="component" value="Chromosome"/>
</dbReference>
<dbReference type="SUPFAM" id="SSF54001">
    <property type="entry name" value="Cysteine proteinases"/>
    <property type="match status" value="1"/>
</dbReference>
<evidence type="ECO:0000259" key="1">
    <source>
        <dbReference type="SMART" id="SM00460"/>
    </source>
</evidence>
<dbReference type="InterPro" id="IPR013589">
    <property type="entry name" value="Bac_transglu_N"/>
</dbReference>
<dbReference type="AlphaFoldDB" id="A0AAX3MZ20"/>
<dbReference type="Gene3D" id="3.10.620.30">
    <property type="match status" value="1"/>
</dbReference>
<keyword evidence="5" id="KW-1185">Reference proteome</keyword>
<organism evidence="2 4">
    <name type="scientific">Paenibacillus urinalis</name>
    <dbReference type="NCBI Taxonomy" id="521520"/>
    <lineage>
        <taxon>Bacteria</taxon>
        <taxon>Bacillati</taxon>
        <taxon>Bacillota</taxon>
        <taxon>Bacilli</taxon>
        <taxon>Bacillales</taxon>
        <taxon>Paenibacillaceae</taxon>
        <taxon>Paenibacillus</taxon>
    </lineage>
</organism>
<dbReference type="Pfam" id="PF08379">
    <property type="entry name" value="Bact_transglu_N"/>
    <property type="match status" value="1"/>
</dbReference>
<dbReference type="InterPro" id="IPR002931">
    <property type="entry name" value="Transglutaminase-like"/>
</dbReference>
<feature type="domain" description="Transglutaminase-like" evidence="1">
    <location>
        <begin position="171"/>
        <end position="238"/>
    </location>
</feature>
<evidence type="ECO:0000313" key="4">
    <source>
        <dbReference type="Proteomes" id="UP001220962"/>
    </source>
</evidence>
<dbReference type="EMBL" id="CP118108">
    <property type="protein sequence ID" value="WDI02278.1"/>
    <property type="molecule type" value="Genomic_DNA"/>
</dbReference>
<accession>A0AAX3MZ20</accession>
<gene>
    <name evidence="2" type="ORF">PUW23_24310</name>
    <name evidence="3" type="ORF">PUW25_24300</name>
</gene>
<reference evidence="2 5" key="1">
    <citation type="submission" date="2023-02" db="EMBL/GenBank/DDBJ databases">
        <title>Pathogen: clinical or host-associated sample.</title>
        <authorList>
            <person name="Hergert J."/>
            <person name="Casey R."/>
            <person name="Wagner J."/>
            <person name="Young E.L."/>
            <person name="Oakeson K.F."/>
        </authorList>
    </citation>
    <scope>NUCLEOTIDE SEQUENCE</scope>
    <source>
        <strain evidence="3 5">2022CK-00829</strain>
        <strain evidence="2">2022CK-00830</strain>
    </source>
</reference>
<sequence length="288" mass="32303">MKYKIVHTNTFKYDAPVDQSMNTIRLRPLEDECQQLISYRTDIHPSAMTKGHEDVWGNYVEEFFIAEPHTSLEVVATSIVTVQRSPFLQDIRYSSEMKTLFESPLYKEHYGAYLVETAYTKLNMEQIRAVQKVAGSMKDPLSYALQVMDYLYSSFIYDKDSTDVETTAEAAFEHSRGVCQDFSHVMLGILRASGIPSRYVSGYLYVGEDSALKGDAASHAWVEVMVPGIGWAGLDPTNNVEALSNHIRVGTGRDYADVSPLQGKYRGGESTLDVGVSVQLLDANERHD</sequence>
<dbReference type="Proteomes" id="UP001220962">
    <property type="component" value="Chromosome"/>
</dbReference>
<dbReference type="PANTHER" id="PTHR33490">
    <property type="entry name" value="BLR5614 PROTEIN-RELATED"/>
    <property type="match status" value="1"/>
</dbReference>
<dbReference type="PANTHER" id="PTHR33490:SF6">
    <property type="entry name" value="SLL1049 PROTEIN"/>
    <property type="match status" value="1"/>
</dbReference>
<dbReference type="Pfam" id="PF01841">
    <property type="entry name" value="Transglut_core"/>
    <property type="match status" value="1"/>
</dbReference>
<name>A0AAX3MZ20_9BACL</name>
<protein>
    <submittedName>
        <fullName evidence="2">Transglutaminase family protein</fullName>
    </submittedName>
</protein>
<evidence type="ECO:0000313" key="5">
    <source>
        <dbReference type="Proteomes" id="UP001221519"/>
    </source>
</evidence>
<dbReference type="SMART" id="SM00460">
    <property type="entry name" value="TGc"/>
    <property type="match status" value="1"/>
</dbReference>
<dbReference type="InterPro" id="IPR038765">
    <property type="entry name" value="Papain-like_cys_pep_sf"/>
</dbReference>
<evidence type="ECO:0000313" key="3">
    <source>
        <dbReference type="EMBL" id="WDI02278.1"/>
    </source>
</evidence>
<dbReference type="RefSeq" id="WP_274337756.1">
    <property type="nucleotide sequence ID" value="NZ_CP118101.1"/>
</dbReference>